<evidence type="ECO:0000256" key="1">
    <source>
        <dbReference type="SAM" id="MobiDB-lite"/>
    </source>
</evidence>
<evidence type="ECO:0000313" key="2">
    <source>
        <dbReference type="EMBL" id="KAL3521713.1"/>
    </source>
</evidence>
<dbReference type="PANTHER" id="PTHR37258">
    <property type="entry name" value="FANTOM PROTEIN"/>
    <property type="match status" value="1"/>
</dbReference>
<evidence type="ECO:0000313" key="3">
    <source>
        <dbReference type="Proteomes" id="UP001630127"/>
    </source>
</evidence>
<dbReference type="Proteomes" id="UP001630127">
    <property type="component" value="Unassembled WGS sequence"/>
</dbReference>
<gene>
    <name evidence="2" type="ORF">ACH5RR_019862</name>
</gene>
<name>A0ABD2ZR13_9GENT</name>
<dbReference type="EMBL" id="JBJUIK010000008">
    <property type="protein sequence ID" value="KAL3521713.1"/>
    <property type="molecule type" value="Genomic_DNA"/>
</dbReference>
<reference evidence="2 3" key="1">
    <citation type="submission" date="2024-11" db="EMBL/GenBank/DDBJ databases">
        <title>A near-complete genome assembly of Cinchona calisaya.</title>
        <authorList>
            <person name="Lian D.C."/>
            <person name="Zhao X.W."/>
            <person name="Wei L."/>
        </authorList>
    </citation>
    <scope>NUCLEOTIDE SEQUENCE [LARGE SCALE GENOMIC DNA]</scope>
    <source>
        <tissue evidence="2">Nenye</tissue>
    </source>
</reference>
<accession>A0ABD2ZR13</accession>
<feature type="region of interest" description="Disordered" evidence="1">
    <location>
        <begin position="333"/>
        <end position="355"/>
    </location>
</feature>
<dbReference type="AlphaFoldDB" id="A0ABD2ZR13"/>
<comment type="caution">
    <text evidence="2">The sequence shown here is derived from an EMBL/GenBank/DDBJ whole genome shotgun (WGS) entry which is preliminary data.</text>
</comment>
<sequence length="355" mass="39103">MICSISTSTSTSRRSTSNWLEKLRSSKGFSSSSTDLDLEQFLTHNNNNINIMPISPPTNLERSDSNPTKTEEGIIIENPRPEKQLFSCILSNVLAELFIMGGKIGPKKKKCSRKQTHPSLCLPLDPPSDFSTTTTNCGNALPLLSKKDGASPMSDDNSGFGLGKELGGDHHQLKLVENLNFAEEEEEKDKGFGNLSGFSRTEVTVIDTSFASWKFEKMLFRKKNVWKVRDKKGGKMMSSWKKKNKRKASIVDSGNVRSGIGEVKKPKILDGRCGLSKKGSEEAFKEGYYENNQSQPASRKISDTLGEALKQKQAILDSGNGCSSVVLIKNMPTGKKSEASIPRSCPKSTQRQLKV</sequence>
<protein>
    <submittedName>
        <fullName evidence="2">Uncharacterized protein</fullName>
    </submittedName>
</protein>
<dbReference type="PANTHER" id="PTHR37258:SF1">
    <property type="entry name" value="FANTOM PROTEIN"/>
    <property type="match status" value="1"/>
</dbReference>
<proteinExistence type="predicted"/>
<keyword evidence="3" id="KW-1185">Reference proteome</keyword>
<organism evidence="2 3">
    <name type="scientific">Cinchona calisaya</name>
    <dbReference type="NCBI Taxonomy" id="153742"/>
    <lineage>
        <taxon>Eukaryota</taxon>
        <taxon>Viridiplantae</taxon>
        <taxon>Streptophyta</taxon>
        <taxon>Embryophyta</taxon>
        <taxon>Tracheophyta</taxon>
        <taxon>Spermatophyta</taxon>
        <taxon>Magnoliopsida</taxon>
        <taxon>eudicotyledons</taxon>
        <taxon>Gunneridae</taxon>
        <taxon>Pentapetalae</taxon>
        <taxon>asterids</taxon>
        <taxon>lamiids</taxon>
        <taxon>Gentianales</taxon>
        <taxon>Rubiaceae</taxon>
        <taxon>Cinchonoideae</taxon>
        <taxon>Cinchoneae</taxon>
        <taxon>Cinchona</taxon>
    </lineage>
</organism>
<feature type="compositionally biased region" description="Polar residues" evidence="1">
    <location>
        <begin position="346"/>
        <end position="355"/>
    </location>
</feature>